<evidence type="ECO:0000313" key="3">
    <source>
        <dbReference type="Proteomes" id="UP000000253"/>
    </source>
</evidence>
<evidence type="ECO:0000256" key="1">
    <source>
        <dbReference type="SAM" id="Phobius"/>
    </source>
</evidence>
<organism evidence="2 3">
    <name type="scientific">Methanococcus maripaludis (strain C5 / ATCC BAA-1333)</name>
    <dbReference type="NCBI Taxonomy" id="402880"/>
    <lineage>
        <taxon>Archaea</taxon>
        <taxon>Methanobacteriati</taxon>
        <taxon>Methanobacteriota</taxon>
        <taxon>Methanomada group</taxon>
        <taxon>Methanococci</taxon>
        <taxon>Methanococcales</taxon>
        <taxon>Methanococcaceae</taxon>
        <taxon>Methanococcus</taxon>
    </lineage>
</organism>
<evidence type="ECO:0000313" key="2">
    <source>
        <dbReference type="EMBL" id="ABO35416.1"/>
    </source>
</evidence>
<dbReference type="EMBL" id="CP000609">
    <property type="protein sequence ID" value="ABO35416.1"/>
    <property type="molecule type" value="Genomic_DNA"/>
</dbReference>
<accession>A4FYY2</accession>
<dbReference type="KEGG" id="mmq:MmarC5_1114"/>
<protein>
    <submittedName>
        <fullName evidence="2">Uncharacterized protein</fullName>
    </submittedName>
</protein>
<name>A4FYY2_METM5</name>
<dbReference type="HOGENOM" id="CLU_2010119_0_0_2"/>
<keyword evidence="1" id="KW-1133">Transmembrane helix</keyword>
<keyword evidence="1" id="KW-0812">Transmembrane</keyword>
<keyword evidence="1" id="KW-0472">Membrane</keyword>
<dbReference type="AlphaFoldDB" id="A4FYY2"/>
<proteinExistence type="predicted"/>
<feature type="transmembrane region" description="Helical" evidence="1">
    <location>
        <begin position="75"/>
        <end position="94"/>
    </location>
</feature>
<dbReference type="eggNOG" id="arCOG11993">
    <property type="taxonomic scope" value="Archaea"/>
</dbReference>
<reference evidence="2 3" key="1">
    <citation type="submission" date="2007-03" db="EMBL/GenBank/DDBJ databases">
        <title>Complete sequence of chromosome of Methanococcus maripaludis C5.</title>
        <authorList>
            <consortium name="US DOE Joint Genome Institute"/>
            <person name="Copeland A."/>
            <person name="Lucas S."/>
            <person name="Lapidus A."/>
            <person name="Barry K."/>
            <person name="Glavina del Rio T."/>
            <person name="Dalin E."/>
            <person name="Tice H."/>
            <person name="Pitluck S."/>
            <person name="Chertkov O."/>
            <person name="Brettin T."/>
            <person name="Bruce D."/>
            <person name="Han C."/>
            <person name="Detter J.C."/>
            <person name="Schmutz J."/>
            <person name="Larimer F."/>
            <person name="Land M."/>
            <person name="Hauser L."/>
            <person name="Kyrpides N."/>
            <person name="Mikhailova N."/>
            <person name="Sieprawska-Lupa M."/>
            <person name="Whitman W.B."/>
            <person name="Richardson P."/>
        </authorList>
    </citation>
    <scope>NUCLEOTIDE SEQUENCE [LARGE SCALE GENOMIC DNA]</scope>
    <source>
        <strain evidence="3">C5 / ATCC BAA-1333</strain>
    </source>
</reference>
<dbReference type="RefSeq" id="WP_011868869.1">
    <property type="nucleotide sequence ID" value="NC_009135.1"/>
</dbReference>
<feature type="transmembrane region" description="Helical" evidence="1">
    <location>
        <begin position="37"/>
        <end position="63"/>
    </location>
</feature>
<feature type="transmembrane region" description="Helical" evidence="1">
    <location>
        <begin position="6"/>
        <end position="25"/>
    </location>
</feature>
<sequence length="123" mass="14052">MIELISDIIFLISVLILLKTCYNVYEVDLRHRAKFAVRLLITVILCMVTSLSFILPLYSLFYVKILLPAVPVEYIKLQSAVIILASTLICRYITVNAKNAIVDYCLKKGIITKRDPEVSIFVR</sequence>
<dbReference type="Proteomes" id="UP000000253">
    <property type="component" value="Chromosome"/>
</dbReference>
<dbReference type="STRING" id="402880.MmarC5_1114"/>
<gene>
    <name evidence="2" type="ordered locus">MmarC5_1114</name>
</gene>
<dbReference type="GeneID" id="4927652"/>